<dbReference type="PROSITE" id="PS50088">
    <property type="entry name" value="ANK_REPEAT"/>
    <property type="match status" value="4"/>
</dbReference>
<comment type="caution">
    <text evidence="4">The sequence shown here is derived from an EMBL/GenBank/DDBJ whole genome shotgun (WGS) entry which is preliminary data.</text>
</comment>
<sequence>MSGNISHRINQNGNIGLVQGVNYGDNIRCKFRAFTIQVPVTLTFADETQASKTLKHIAQDAHERTKTAWEHSGTCSWLLQETDLQSWLKMDEEYSFLWLYGIRGCGKSTLMSRLIESTYQDRFPMKGHGAIRLLYFYISDENNPESYRNMLMTFWDQAVLTTEERSTHTFGNNRDTQFLETKLHELLVSLKRDIYIFIDAVDQLYSHSRYQMIMGLNEMVQKFKGTSINRISVAISSRDCDGMENLRKHKLFPIEVTAEKSKGDIATYLSKNLHSAVLRRTSKLRQQVYDKLMQKADGMFLWVSLQTLNICNMEMESQILNALESLIPPQEMQRLYKRYAEYFENTKEPIEQQICQRAIALLAHNIGPMPKEVLIIAVSLDAKGIPNQKLYQELNRKPTMIIRYCYYLLRMNEKLGVFQFCHQTVFEFFRKYKPEIYNHRIARVCLSYLCSLDLPRGLSNDATWFNPGSLETILRKEPFLSFASSNWATSLGKSFVPEDGNNPEIRHSGIFNLLKILFGKDGAVEERGNLQLSFQIHMLNLRKKIPKNITYIHIISYFALFRLFDTLRDRGWLNPNKSDIDELRPIHWAIKNESDLDGASRTAKKLIEYGADFDAKDKEGRSPLYYAAYYGNSKVIQLLVERKAQLDSTDKNSETALIAACRKHHEAIIRVLVEAGADVKIKSLFGTALHFISSIGCSHCAETILKYCGKLRKIRNDGPFGTSMHAAAFNGHSNLAKLFCSQGMSVRVADRTYGSPVTAAVAGLNPGLDPAPFVEIIQELIRNGVNINDQSGELGPALRIAAYHGYPNIVRLLLEKGAKVRKATGPMGTAYDAASDRGRDEIMKLLLGSDPNAADYAGLSASKAHDQQQIQRKLFKSAVQASSMDTINKLIDQFVILFGNEIRKGETTFLKRLAKLAENVFEDVTTLATKIHDDSDTPKKKRNFGRRHFHRDRLFSILCMGLARKDFEDDDHDSTSAMRHASEASPGYRGAATNLAQNSFEEHFPQVLNLLTQAAVKILENAIENKDRAVIRLTAYTWIDGLNNLVSYPVFGQFMLTKVVQRRAAELKQHLIDPDLSPDERFKKAEALALVGIELLLTAVGRGQKFKHLSFVISKLWIKAINDVESLGEAGKAPIKEFIRAFVERFSEAVTNKDQINAETCTKAGIEIMRAVSIDKNETLLENLSNEWVIQWTMAIQKNMEYVVKEPIHQILKDYQECLKDNKYNEGIGLAITGIAVLRSAFKQKESPAALVLQPFIEDGFELTQKFLARCDTPTAAENLKSFPVEIQDLSHYQLACDRRDTAPPLISEAFGFADS</sequence>
<evidence type="ECO:0000313" key="4">
    <source>
        <dbReference type="EMBL" id="TGO79949.1"/>
    </source>
</evidence>
<dbReference type="PRINTS" id="PR01415">
    <property type="entry name" value="ANKYRIN"/>
</dbReference>
<dbReference type="InterPro" id="IPR027417">
    <property type="entry name" value="P-loop_NTPase"/>
</dbReference>
<dbReference type="STRING" id="278938.A0A4Z1K1E7"/>
<dbReference type="InterPro" id="IPR036770">
    <property type="entry name" value="Ankyrin_rpt-contain_sf"/>
</dbReference>
<dbReference type="Pfam" id="PF12796">
    <property type="entry name" value="Ank_2"/>
    <property type="match status" value="2"/>
</dbReference>
<gene>
    <name evidence="4" type="ORF">BELL_0018g00020</name>
</gene>
<evidence type="ECO:0000256" key="2">
    <source>
        <dbReference type="PROSITE-ProRule" id="PRU00023"/>
    </source>
</evidence>
<feature type="repeat" description="ANK" evidence="2">
    <location>
        <begin position="581"/>
        <end position="618"/>
    </location>
</feature>
<evidence type="ECO:0000256" key="1">
    <source>
        <dbReference type="ARBA" id="ARBA00022737"/>
    </source>
</evidence>
<dbReference type="SMART" id="SM00248">
    <property type="entry name" value="ANK"/>
    <property type="match status" value="7"/>
</dbReference>
<organism evidence="4 5">
    <name type="scientific">Botrytis elliptica</name>
    <dbReference type="NCBI Taxonomy" id="278938"/>
    <lineage>
        <taxon>Eukaryota</taxon>
        <taxon>Fungi</taxon>
        <taxon>Dikarya</taxon>
        <taxon>Ascomycota</taxon>
        <taxon>Pezizomycotina</taxon>
        <taxon>Leotiomycetes</taxon>
        <taxon>Helotiales</taxon>
        <taxon>Sclerotiniaceae</taxon>
        <taxon>Botrytis</taxon>
    </lineage>
</organism>
<dbReference type="Pfam" id="PF24883">
    <property type="entry name" value="NPHP3_N"/>
    <property type="match status" value="1"/>
</dbReference>
<dbReference type="PROSITE" id="PS50297">
    <property type="entry name" value="ANK_REP_REGION"/>
    <property type="match status" value="2"/>
</dbReference>
<feature type="domain" description="Nephrocystin 3-like N-terminal" evidence="3">
    <location>
        <begin position="73"/>
        <end position="238"/>
    </location>
</feature>
<proteinExistence type="predicted"/>
<dbReference type="Gene3D" id="3.40.50.300">
    <property type="entry name" value="P-loop containing nucleotide triphosphate hydrolases"/>
    <property type="match status" value="1"/>
</dbReference>
<dbReference type="Gene3D" id="1.25.40.20">
    <property type="entry name" value="Ankyrin repeat-containing domain"/>
    <property type="match status" value="1"/>
</dbReference>
<dbReference type="InterPro" id="IPR002110">
    <property type="entry name" value="Ankyrin_rpt"/>
</dbReference>
<dbReference type="SUPFAM" id="SSF52540">
    <property type="entry name" value="P-loop containing nucleoside triphosphate hydrolases"/>
    <property type="match status" value="1"/>
</dbReference>
<keyword evidence="2" id="KW-0040">ANK repeat</keyword>
<feature type="repeat" description="ANK" evidence="2">
    <location>
        <begin position="619"/>
        <end position="651"/>
    </location>
</feature>
<keyword evidence="1" id="KW-0677">Repeat</keyword>
<protein>
    <recommendedName>
        <fullName evidence="3">Nephrocystin 3-like N-terminal domain-containing protein</fullName>
    </recommendedName>
</protein>
<reference evidence="4 5" key="1">
    <citation type="submission" date="2017-12" db="EMBL/GenBank/DDBJ databases">
        <title>Comparative genomics of Botrytis spp.</title>
        <authorList>
            <person name="Valero-Jimenez C.A."/>
            <person name="Tapia P."/>
            <person name="Veloso J."/>
            <person name="Silva-Moreno E."/>
            <person name="Staats M."/>
            <person name="Valdes J.H."/>
            <person name="Van Kan J.A.L."/>
        </authorList>
    </citation>
    <scope>NUCLEOTIDE SEQUENCE [LARGE SCALE GENOMIC DNA]</scope>
    <source>
        <strain evidence="4 5">Be9601</strain>
    </source>
</reference>
<evidence type="ECO:0000259" key="3">
    <source>
        <dbReference type="Pfam" id="PF24883"/>
    </source>
</evidence>
<dbReference type="Proteomes" id="UP000297229">
    <property type="component" value="Unassembled WGS sequence"/>
</dbReference>
<feature type="repeat" description="ANK" evidence="2">
    <location>
        <begin position="793"/>
        <end position="825"/>
    </location>
</feature>
<feature type="repeat" description="ANK" evidence="2">
    <location>
        <begin position="652"/>
        <end position="684"/>
    </location>
</feature>
<dbReference type="InterPro" id="IPR056884">
    <property type="entry name" value="NPHP3-like_N"/>
</dbReference>
<dbReference type="EMBL" id="PQXM01000018">
    <property type="protein sequence ID" value="TGO79949.1"/>
    <property type="molecule type" value="Genomic_DNA"/>
</dbReference>
<evidence type="ECO:0000313" key="5">
    <source>
        <dbReference type="Proteomes" id="UP000297229"/>
    </source>
</evidence>
<accession>A0A4Z1K1E7</accession>
<dbReference type="PANTHER" id="PTHR10039:SF16">
    <property type="entry name" value="GPI INOSITOL-DEACYLASE"/>
    <property type="match status" value="1"/>
</dbReference>
<name>A0A4Z1K1E7_9HELO</name>
<dbReference type="PANTHER" id="PTHR10039">
    <property type="entry name" value="AMELOGENIN"/>
    <property type="match status" value="1"/>
</dbReference>
<dbReference type="SUPFAM" id="SSF48403">
    <property type="entry name" value="Ankyrin repeat"/>
    <property type="match status" value="1"/>
</dbReference>
<keyword evidence="5" id="KW-1185">Reference proteome</keyword>